<feature type="compositionally biased region" description="Polar residues" evidence="13">
    <location>
        <begin position="186"/>
        <end position="196"/>
    </location>
</feature>
<keyword evidence="4" id="KW-1003">Cell membrane</keyword>
<dbReference type="InterPro" id="IPR001136">
    <property type="entry name" value="MSA2"/>
</dbReference>
<keyword evidence="10" id="KW-0449">Lipoprotein</keyword>
<dbReference type="EMBL" id="JX283521">
    <property type="protein sequence ID" value="AFR61130.1"/>
    <property type="molecule type" value="Genomic_DNA"/>
</dbReference>
<feature type="region of interest" description="Disordered" evidence="13">
    <location>
        <begin position="1"/>
        <end position="24"/>
    </location>
</feature>
<feature type="compositionally biased region" description="Polar residues" evidence="13">
    <location>
        <begin position="109"/>
        <end position="119"/>
    </location>
</feature>
<evidence type="ECO:0000256" key="10">
    <source>
        <dbReference type="ARBA" id="ARBA00023288"/>
    </source>
</evidence>
<sequence>AYNMSIRRSMAESKPSTGAVASAGSGAVASAGSGAVASAGSGAVAIAGKGANPGAYAEGISSTHTTTTTTKNHNYDRSYYCFRTLTSTSSKNPDHKNAETNPKGKEQVQETNQTNKESHVTQMLNKTLKLNPMFHPLKMQIQTPTAQPELSENSAPTAEQTESPELQSAPENKGTGQHGHMHGSRNNHPQNTSDSQ</sequence>
<evidence type="ECO:0000256" key="9">
    <source>
        <dbReference type="ARBA" id="ARBA00023180"/>
    </source>
</evidence>
<reference evidence="14" key="1">
    <citation type="submission" date="2012-07" db="EMBL/GenBank/DDBJ databases">
        <title>Antigenic variations and multiplicity of infection of Plasmodium falciparum malaria in peripheral and placental samples from Central India.</title>
        <authorList>
            <person name="Singh P.P."/>
            <person name="Bharti P.K."/>
            <person name="Sawale P.T."/>
            <person name="Singh N."/>
        </authorList>
    </citation>
    <scope>NUCLEOTIDE SEQUENCE</scope>
    <source>
        <strain evidence="14">MHD20M</strain>
    </source>
</reference>
<keyword evidence="6" id="KW-0732">Signal</keyword>
<evidence type="ECO:0000256" key="8">
    <source>
        <dbReference type="ARBA" id="ARBA00023157"/>
    </source>
</evidence>
<keyword evidence="9" id="KW-0325">Glycoprotein</keyword>
<evidence type="ECO:0000256" key="4">
    <source>
        <dbReference type="ARBA" id="ARBA00022475"/>
    </source>
</evidence>
<proteinExistence type="predicted"/>
<evidence type="ECO:0000256" key="1">
    <source>
        <dbReference type="ARBA" id="ARBA00003259"/>
    </source>
</evidence>
<evidence type="ECO:0000313" key="14">
    <source>
        <dbReference type="EMBL" id="AFR61130.1"/>
    </source>
</evidence>
<feature type="compositionally biased region" description="Polar residues" evidence="13">
    <location>
        <begin position="140"/>
        <end position="170"/>
    </location>
</feature>
<keyword evidence="7" id="KW-0472">Membrane</keyword>
<keyword evidence="8" id="KW-1015">Disulfide bond</keyword>
<dbReference type="GO" id="GO:0007155">
    <property type="term" value="P:cell adhesion"/>
    <property type="evidence" value="ECO:0007669"/>
    <property type="project" value="InterPro"/>
</dbReference>
<dbReference type="Pfam" id="PF00985">
    <property type="entry name" value="MSA_2"/>
    <property type="match status" value="1"/>
</dbReference>
<feature type="compositionally biased region" description="Basic and acidic residues" evidence="13">
    <location>
        <begin position="92"/>
        <end position="108"/>
    </location>
</feature>
<evidence type="ECO:0000256" key="2">
    <source>
        <dbReference type="ARBA" id="ARBA00004609"/>
    </source>
</evidence>
<comment type="subcellular location">
    <subcellularLocation>
        <location evidence="2">Cell membrane</location>
        <topology evidence="2">Lipid-anchor</topology>
        <topology evidence="2">GPI-anchor</topology>
    </subcellularLocation>
</comment>
<dbReference type="GO" id="GO:0098552">
    <property type="term" value="C:side of membrane"/>
    <property type="evidence" value="ECO:0007669"/>
    <property type="project" value="UniProtKB-KW"/>
</dbReference>
<evidence type="ECO:0000256" key="7">
    <source>
        <dbReference type="ARBA" id="ARBA00023136"/>
    </source>
</evidence>
<accession>J9TLK6</accession>
<evidence type="ECO:0000256" key="13">
    <source>
        <dbReference type="SAM" id="MobiDB-lite"/>
    </source>
</evidence>
<evidence type="ECO:0000256" key="5">
    <source>
        <dbReference type="ARBA" id="ARBA00022622"/>
    </source>
</evidence>
<dbReference type="AlphaFoldDB" id="J9TLK6"/>
<feature type="region of interest" description="Disordered" evidence="13">
    <location>
        <begin position="140"/>
        <end position="196"/>
    </location>
</feature>
<protein>
    <recommendedName>
        <fullName evidence="11">Merozoite surface protein 2</fullName>
    </recommendedName>
    <alternativeName>
        <fullName evidence="12">Merozoite surface antigen 2</fullName>
    </alternativeName>
</protein>
<keyword evidence="3 14" id="KW-0477">Merozoite</keyword>
<name>J9TLK6_PLAFA</name>
<feature type="region of interest" description="Disordered" evidence="13">
    <location>
        <begin position="86"/>
        <end position="119"/>
    </location>
</feature>
<evidence type="ECO:0000256" key="11">
    <source>
        <dbReference type="ARBA" id="ARBA00034347"/>
    </source>
</evidence>
<evidence type="ECO:0000256" key="6">
    <source>
        <dbReference type="ARBA" id="ARBA00022729"/>
    </source>
</evidence>
<evidence type="ECO:0000256" key="3">
    <source>
        <dbReference type="ARBA" id="ARBA00022455"/>
    </source>
</evidence>
<feature type="non-terminal residue" evidence="14">
    <location>
        <position position="196"/>
    </location>
</feature>
<feature type="non-terminal residue" evidence="14">
    <location>
        <position position="1"/>
    </location>
</feature>
<evidence type="ECO:0000256" key="12">
    <source>
        <dbReference type="ARBA" id="ARBA00034349"/>
    </source>
</evidence>
<keyword evidence="5" id="KW-0336">GPI-anchor</keyword>
<organism evidence="14">
    <name type="scientific">Plasmodium falciparum</name>
    <name type="common">malaria parasite P. falciparum</name>
    <dbReference type="NCBI Taxonomy" id="5833"/>
    <lineage>
        <taxon>Eukaryota</taxon>
        <taxon>Sar</taxon>
        <taxon>Alveolata</taxon>
        <taxon>Apicomplexa</taxon>
        <taxon>Aconoidasida</taxon>
        <taxon>Haemosporida</taxon>
        <taxon>Plasmodiidae</taxon>
        <taxon>Plasmodium</taxon>
        <taxon>Plasmodium (Laverania)</taxon>
    </lineage>
</organism>
<comment type="function">
    <text evidence="1">May play a role in the merozoite attachment to the erythrocyte.</text>
</comment>
<dbReference type="GO" id="GO:0005886">
    <property type="term" value="C:plasma membrane"/>
    <property type="evidence" value="ECO:0007669"/>
    <property type="project" value="UniProtKB-SubCell"/>
</dbReference>